<dbReference type="PANTHER" id="PTHR43881:SF1">
    <property type="entry name" value="GAMMA-GLUTAMYLTRANSPEPTIDASE (AFU_ORTHOLOGUE AFUA_4G13580)"/>
    <property type="match status" value="1"/>
</dbReference>
<keyword evidence="1" id="KW-0808">Transferase</keyword>
<dbReference type="Gene3D" id="3.60.20.40">
    <property type="match status" value="1"/>
</dbReference>
<accession>A0A7M1SY91</accession>
<proteinExistence type="predicted"/>
<dbReference type="RefSeq" id="WP_193499162.1">
    <property type="nucleotide sequence ID" value="NZ_CP063169.1"/>
</dbReference>
<evidence type="ECO:0000313" key="2">
    <source>
        <dbReference type="Proteomes" id="UP000593758"/>
    </source>
</evidence>
<sequence length="579" mass="60748">MVASTHWLASASGMAVLEAGGNAFDAAVASGLVLHVVEPHLNGLGGDMPVLCHEASTGRTFTVCGQGVAPSSATPEAYAAHGIEEIPGTGLLAATVPGTFGAWMLMLERYGTMRLREVAGYAIGYAREGYPFLAQAAATVAGLEQVFGDHWSASADIYLPDGRPPVAGERFRNPVLAATLERLVAEGEAAGPGREQQIEGARRAFYSGFVAERIDAFAATEQFDGVGDGAHRGFLTGADLDAWRAREEEPLTVDFAGVQVAKTQPWGQGPVLLQQLAMLETFDLAEMPTADLVHTVTEVAKLAFADREAWYGDPEYGDVPIEDLLSPDYAAERAQLVGNSASGELRPGSPGGRAPRLPARVLAAMSDGGAWPDGLATPGQGEPTVARGDTCHLDVADRWGNVVAATPSGGWLQSSPTIPGLGFALGTRAQMFWLEQGLPSSLVPGARPRTTLSPGMLLGEGRVLGFGTPGGDQQDQWTVPFLINHLVLGMGLQAAIDAPSWHCTHWPSSFAPRVAQPRGMRIEGRVGAEVVAELRRRGHEVDVAGEWSLGRLSAAGTGTDGMLHAAANPRGMQGYAVGR</sequence>
<dbReference type="Pfam" id="PF01019">
    <property type="entry name" value="G_glu_transpept"/>
    <property type="match status" value="1"/>
</dbReference>
<name>A0A7M1SY91_9MICO</name>
<dbReference type="PANTHER" id="PTHR43881">
    <property type="entry name" value="GAMMA-GLUTAMYLTRANSPEPTIDASE (AFU_ORTHOLOGUE AFUA_4G13580)"/>
    <property type="match status" value="1"/>
</dbReference>
<dbReference type="SUPFAM" id="SSF56235">
    <property type="entry name" value="N-terminal nucleophile aminohydrolases (Ntn hydrolases)"/>
    <property type="match status" value="1"/>
</dbReference>
<dbReference type="Proteomes" id="UP000593758">
    <property type="component" value="Chromosome"/>
</dbReference>
<dbReference type="InterPro" id="IPR043137">
    <property type="entry name" value="GGT_ssub_C"/>
</dbReference>
<dbReference type="PRINTS" id="PR01210">
    <property type="entry name" value="GGTRANSPTASE"/>
</dbReference>
<protein>
    <submittedName>
        <fullName evidence="1">Gamma-glutamyltransferase family protein</fullName>
    </submittedName>
</protein>
<dbReference type="InterPro" id="IPR052896">
    <property type="entry name" value="GGT-like_enzyme"/>
</dbReference>
<dbReference type="AlphaFoldDB" id="A0A7M1SY91"/>
<dbReference type="EMBL" id="CP063169">
    <property type="protein sequence ID" value="QOR72528.1"/>
    <property type="molecule type" value="Genomic_DNA"/>
</dbReference>
<reference evidence="1 2" key="1">
    <citation type="submission" date="2020-10" db="EMBL/GenBank/DDBJ databases">
        <title>Haloactinobacterium sp. RN3S43, a bacterium isolated from saline soil.</title>
        <authorList>
            <person name="Sun J.-Q."/>
        </authorList>
    </citation>
    <scope>NUCLEOTIDE SEQUENCE [LARGE SCALE GENOMIC DNA]</scope>
    <source>
        <strain evidence="1 2">RN3S43</strain>
    </source>
</reference>
<dbReference type="InterPro" id="IPR043138">
    <property type="entry name" value="GGT_lsub"/>
</dbReference>
<organism evidence="1 2">
    <name type="scientific">Ruania alkalisoli</name>
    <dbReference type="NCBI Taxonomy" id="2779775"/>
    <lineage>
        <taxon>Bacteria</taxon>
        <taxon>Bacillati</taxon>
        <taxon>Actinomycetota</taxon>
        <taxon>Actinomycetes</taxon>
        <taxon>Micrococcales</taxon>
        <taxon>Ruaniaceae</taxon>
        <taxon>Ruania</taxon>
    </lineage>
</organism>
<evidence type="ECO:0000313" key="1">
    <source>
        <dbReference type="EMBL" id="QOR72528.1"/>
    </source>
</evidence>
<dbReference type="InterPro" id="IPR029055">
    <property type="entry name" value="Ntn_hydrolases_N"/>
</dbReference>
<gene>
    <name evidence="1" type="ORF">IM660_01275</name>
</gene>
<dbReference type="Gene3D" id="1.10.246.130">
    <property type="match status" value="1"/>
</dbReference>
<keyword evidence="2" id="KW-1185">Reference proteome</keyword>
<dbReference type="KEGG" id="halt:IM660_01275"/>
<dbReference type="GO" id="GO:0016740">
    <property type="term" value="F:transferase activity"/>
    <property type="evidence" value="ECO:0007669"/>
    <property type="project" value="UniProtKB-KW"/>
</dbReference>